<comment type="caution">
    <text evidence="3">The sequence shown here is derived from an EMBL/GenBank/DDBJ whole genome shotgun (WGS) entry which is preliminary data.</text>
</comment>
<dbReference type="EMBL" id="BPVZ01000287">
    <property type="protein sequence ID" value="GKV49135.1"/>
    <property type="molecule type" value="Genomic_DNA"/>
</dbReference>
<dbReference type="PANTHER" id="PTHR23317:SF76">
    <property type="entry name" value="LD20667P"/>
    <property type="match status" value="1"/>
</dbReference>
<keyword evidence="1" id="KW-0812">Transmembrane</keyword>
<organism evidence="3 4">
    <name type="scientific">Rubroshorea leprosula</name>
    <dbReference type="NCBI Taxonomy" id="152421"/>
    <lineage>
        <taxon>Eukaryota</taxon>
        <taxon>Viridiplantae</taxon>
        <taxon>Streptophyta</taxon>
        <taxon>Embryophyta</taxon>
        <taxon>Tracheophyta</taxon>
        <taxon>Spermatophyta</taxon>
        <taxon>Magnoliopsida</taxon>
        <taxon>eudicotyledons</taxon>
        <taxon>Gunneridae</taxon>
        <taxon>Pentapetalae</taxon>
        <taxon>rosids</taxon>
        <taxon>malvids</taxon>
        <taxon>Malvales</taxon>
        <taxon>Dipterocarpaceae</taxon>
        <taxon>Rubroshorea</taxon>
    </lineage>
</organism>
<dbReference type="InterPro" id="IPR035892">
    <property type="entry name" value="C2_domain_sf"/>
</dbReference>
<name>A0AAV5MGY1_9ROSI</name>
<proteinExistence type="predicted"/>
<dbReference type="AlphaFoldDB" id="A0AAV5MGY1"/>
<evidence type="ECO:0000313" key="4">
    <source>
        <dbReference type="Proteomes" id="UP001054252"/>
    </source>
</evidence>
<feature type="transmembrane region" description="Helical" evidence="1">
    <location>
        <begin position="86"/>
        <end position="109"/>
    </location>
</feature>
<feature type="domain" description="C2 DOCK-type" evidence="2">
    <location>
        <begin position="7"/>
        <end position="61"/>
    </location>
</feature>
<dbReference type="Gene3D" id="2.60.40.150">
    <property type="entry name" value="C2 domain"/>
    <property type="match status" value="1"/>
</dbReference>
<accession>A0AAV5MGY1</accession>
<dbReference type="PANTHER" id="PTHR23317">
    <property type="entry name" value="DEDICATOR OF CYTOKINESIS DOCK"/>
    <property type="match status" value="1"/>
</dbReference>
<dbReference type="Proteomes" id="UP001054252">
    <property type="component" value="Unassembled WGS sequence"/>
</dbReference>
<keyword evidence="4" id="KW-1185">Reference proteome</keyword>
<evidence type="ECO:0000313" key="3">
    <source>
        <dbReference type="EMBL" id="GKV49135.1"/>
    </source>
</evidence>
<dbReference type="GO" id="GO:0005085">
    <property type="term" value="F:guanyl-nucleotide exchange factor activity"/>
    <property type="evidence" value="ECO:0007669"/>
    <property type="project" value="InterPro"/>
</dbReference>
<protein>
    <recommendedName>
        <fullName evidence="2">C2 DOCK-type domain-containing protein</fullName>
    </recommendedName>
</protein>
<dbReference type="Pfam" id="PF14429">
    <property type="entry name" value="DOCK-C2"/>
    <property type="match status" value="1"/>
</dbReference>
<sequence>MQVAVGARVACYQDEIKVSLPAVWTSLHHLILTFFHVDLQMKLEAPKPVVIGHAALPLSTHAQYATAFMFVIFCFVSFLDDLLTYIICSATGVIGMVTFLVYVVGTWMISMVQQESVDDAERNRFLVNYVDYAFDDFGGRQPPLYPGLSTVWGSLARSKILYSGSIFMKSHGRCGRSGADAAACCAPIPCGRTCLRVKNESSSLYGFWVQEGGREKVRTLRR</sequence>
<dbReference type="GO" id="GO:0007264">
    <property type="term" value="P:small GTPase-mediated signal transduction"/>
    <property type="evidence" value="ECO:0007669"/>
    <property type="project" value="InterPro"/>
</dbReference>
<evidence type="ECO:0000259" key="2">
    <source>
        <dbReference type="Pfam" id="PF14429"/>
    </source>
</evidence>
<keyword evidence="1" id="KW-0472">Membrane</keyword>
<dbReference type="InterPro" id="IPR026791">
    <property type="entry name" value="DOCK"/>
</dbReference>
<gene>
    <name evidence="3" type="ORF">SLEP1_g55901</name>
</gene>
<evidence type="ECO:0000256" key="1">
    <source>
        <dbReference type="SAM" id="Phobius"/>
    </source>
</evidence>
<dbReference type="InterPro" id="IPR027007">
    <property type="entry name" value="C2_DOCK-type_domain"/>
</dbReference>
<keyword evidence="1" id="KW-1133">Transmembrane helix</keyword>
<reference evidence="3 4" key="1">
    <citation type="journal article" date="2021" name="Commun. Biol.">
        <title>The genome of Shorea leprosula (Dipterocarpaceae) highlights the ecological relevance of drought in aseasonal tropical rainforests.</title>
        <authorList>
            <person name="Ng K.K.S."/>
            <person name="Kobayashi M.J."/>
            <person name="Fawcett J.A."/>
            <person name="Hatakeyama M."/>
            <person name="Paape T."/>
            <person name="Ng C.H."/>
            <person name="Ang C.C."/>
            <person name="Tnah L.H."/>
            <person name="Lee C.T."/>
            <person name="Nishiyama T."/>
            <person name="Sese J."/>
            <person name="O'Brien M.J."/>
            <person name="Copetti D."/>
            <person name="Mohd Noor M.I."/>
            <person name="Ong R.C."/>
            <person name="Putra M."/>
            <person name="Sireger I.Z."/>
            <person name="Indrioko S."/>
            <person name="Kosugi Y."/>
            <person name="Izuno A."/>
            <person name="Isagi Y."/>
            <person name="Lee S.L."/>
            <person name="Shimizu K.K."/>
        </authorList>
    </citation>
    <scope>NUCLEOTIDE SEQUENCE [LARGE SCALE GENOMIC DNA]</scope>
    <source>
        <strain evidence="3">214</strain>
    </source>
</reference>